<feature type="compositionally biased region" description="Basic and acidic residues" evidence="3">
    <location>
        <begin position="21"/>
        <end position="46"/>
    </location>
</feature>
<dbReference type="Pfam" id="PF00439">
    <property type="entry name" value="Bromodomain"/>
    <property type="match status" value="1"/>
</dbReference>
<feature type="region of interest" description="Disordered" evidence="3">
    <location>
        <begin position="1"/>
        <end position="178"/>
    </location>
</feature>
<dbReference type="OMA" id="ANCKMYN"/>
<dbReference type="GO" id="GO:0035267">
    <property type="term" value="C:NuA4 histone acetyltransferase complex"/>
    <property type="evidence" value="ECO:0007669"/>
    <property type="project" value="TreeGrafter"/>
</dbReference>
<accession>A0A137NWK0</accession>
<feature type="compositionally biased region" description="Basic and acidic residues" evidence="3">
    <location>
        <begin position="1"/>
        <end position="11"/>
    </location>
</feature>
<sequence>MEVDPPLKLDDEVNETPSETTEAKEETNEETADKPHKEEKPSKPDEKNEEDPSYISNELSELTNLTNLTNLEISELTEEQTTNHDITLDKSSLSPTTNSDKVKKEEEKEDDDNNEIDIDLEGDDEANEEGEEAKDEPDVEEEEVVEKLSSNQPSSLATSPSNQSQPQPTPSTSSVVGSRDSNRIKQLLLFNWNQLSTHKYANMFQNPIKEANAPDYYRLIKQPMDLNTIKANIRNQKITNIDEFHLDLQIMCYNAIMFNKEGTEIFNRGLELLKSCEEVIQQLRLTNKFE</sequence>
<dbReference type="Gene3D" id="1.20.920.10">
    <property type="entry name" value="Bromodomain-like"/>
    <property type="match status" value="1"/>
</dbReference>
<dbReference type="STRING" id="796925.A0A137NWK0"/>
<organism evidence="5 6">
    <name type="scientific">Conidiobolus coronatus (strain ATCC 28846 / CBS 209.66 / NRRL 28638)</name>
    <name type="common">Delacroixia coronata</name>
    <dbReference type="NCBI Taxonomy" id="796925"/>
    <lineage>
        <taxon>Eukaryota</taxon>
        <taxon>Fungi</taxon>
        <taxon>Fungi incertae sedis</taxon>
        <taxon>Zoopagomycota</taxon>
        <taxon>Entomophthoromycotina</taxon>
        <taxon>Entomophthoromycetes</taxon>
        <taxon>Entomophthorales</taxon>
        <taxon>Ancylistaceae</taxon>
        <taxon>Conidiobolus</taxon>
    </lineage>
</organism>
<reference evidence="5 6" key="1">
    <citation type="journal article" date="2015" name="Genome Biol. Evol.">
        <title>Phylogenomic analyses indicate that early fungi evolved digesting cell walls of algal ancestors of land plants.</title>
        <authorList>
            <person name="Chang Y."/>
            <person name="Wang S."/>
            <person name="Sekimoto S."/>
            <person name="Aerts A.L."/>
            <person name="Choi C."/>
            <person name="Clum A."/>
            <person name="LaButti K.M."/>
            <person name="Lindquist E.A."/>
            <person name="Yee Ngan C."/>
            <person name="Ohm R.A."/>
            <person name="Salamov A.A."/>
            <person name="Grigoriev I.V."/>
            <person name="Spatafora J.W."/>
            <person name="Berbee M.L."/>
        </authorList>
    </citation>
    <scope>NUCLEOTIDE SEQUENCE [LARGE SCALE GENOMIC DNA]</scope>
    <source>
        <strain evidence="5 6">NRRL 28638</strain>
    </source>
</reference>
<evidence type="ECO:0000256" key="1">
    <source>
        <dbReference type="ARBA" id="ARBA00023117"/>
    </source>
</evidence>
<dbReference type="GO" id="GO:0006325">
    <property type="term" value="P:chromatin organization"/>
    <property type="evidence" value="ECO:0007669"/>
    <property type="project" value="UniProtKB-ARBA"/>
</dbReference>
<dbReference type="Proteomes" id="UP000070444">
    <property type="component" value="Unassembled WGS sequence"/>
</dbReference>
<feature type="domain" description="Bromo" evidence="4">
    <location>
        <begin position="196"/>
        <end position="266"/>
    </location>
</feature>
<gene>
    <name evidence="5" type="ORF">CONCODRAFT_87178</name>
</gene>
<name>A0A137NWK0_CONC2</name>
<dbReference type="PANTHER" id="PTHR15398">
    <property type="entry name" value="BROMODOMAIN-CONTAINING PROTEIN 8"/>
    <property type="match status" value="1"/>
</dbReference>
<dbReference type="PRINTS" id="PR00503">
    <property type="entry name" value="BROMODOMAIN"/>
</dbReference>
<dbReference type="EMBL" id="KQ964667">
    <property type="protein sequence ID" value="KXN67031.1"/>
    <property type="molecule type" value="Genomic_DNA"/>
</dbReference>
<feature type="compositionally biased region" description="Polar residues" evidence="3">
    <location>
        <begin position="83"/>
        <end position="99"/>
    </location>
</feature>
<dbReference type="OrthoDB" id="1742084at2759"/>
<protein>
    <submittedName>
        <fullName evidence="5">Bromodomain-containing protein</fullName>
    </submittedName>
</protein>
<keyword evidence="6" id="KW-1185">Reference proteome</keyword>
<evidence type="ECO:0000256" key="2">
    <source>
        <dbReference type="PROSITE-ProRule" id="PRU00035"/>
    </source>
</evidence>
<dbReference type="AlphaFoldDB" id="A0A137NWK0"/>
<feature type="compositionally biased region" description="Low complexity" evidence="3">
    <location>
        <begin position="158"/>
        <end position="174"/>
    </location>
</feature>
<feature type="compositionally biased region" description="Acidic residues" evidence="3">
    <location>
        <begin position="107"/>
        <end position="144"/>
    </location>
</feature>
<evidence type="ECO:0000256" key="3">
    <source>
        <dbReference type="SAM" id="MobiDB-lite"/>
    </source>
</evidence>
<dbReference type="SMART" id="SM00297">
    <property type="entry name" value="BROMO"/>
    <property type="match status" value="1"/>
</dbReference>
<feature type="compositionally biased region" description="Low complexity" evidence="3">
    <location>
        <begin position="56"/>
        <end position="74"/>
    </location>
</feature>
<dbReference type="PROSITE" id="PS50014">
    <property type="entry name" value="BROMODOMAIN_2"/>
    <property type="match status" value="1"/>
</dbReference>
<keyword evidence="1 2" id="KW-0103">Bromodomain</keyword>
<evidence type="ECO:0000259" key="4">
    <source>
        <dbReference type="PROSITE" id="PS50014"/>
    </source>
</evidence>
<dbReference type="InterPro" id="IPR036427">
    <property type="entry name" value="Bromodomain-like_sf"/>
</dbReference>
<dbReference type="PANTHER" id="PTHR15398:SF4">
    <property type="entry name" value="BROMODOMAIN-CONTAINING PROTEIN 8 ISOFORM X1"/>
    <property type="match status" value="1"/>
</dbReference>
<dbReference type="SUPFAM" id="SSF47370">
    <property type="entry name" value="Bromodomain"/>
    <property type="match status" value="1"/>
</dbReference>
<proteinExistence type="predicted"/>
<dbReference type="InterPro" id="IPR001487">
    <property type="entry name" value="Bromodomain"/>
</dbReference>
<evidence type="ECO:0000313" key="5">
    <source>
        <dbReference type="EMBL" id="KXN67031.1"/>
    </source>
</evidence>
<evidence type="ECO:0000313" key="6">
    <source>
        <dbReference type="Proteomes" id="UP000070444"/>
    </source>
</evidence>